<comment type="pathway">
    <text evidence="2 9">Amine and polyamine biosynthesis; ectoine biosynthesis; L-ectoine from L-aspartate 4-semialdehyde: step 2/3.</text>
</comment>
<evidence type="ECO:0000256" key="4">
    <source>
        <dbReference type="ARBA" id="ARBA00012355"/>
    </source>
</evidence>
<sequence>MRFAIFGDWREKITLLRSHDMAEGRQQLLQIDQPALADGAEMWRVARDSGTLDLNSPYAYLLWCRDFAETSAVARTKGGLAGFVTGYTRPDERETLMVWQVGVDAAHRGQGVASALLQAVVDRAVSQGARWLETTITADNRASIALFSALARSRGARLSVSGLFGDDLFAGSHIAEDLYRIGPFV</sequence>
<dbReference type="PANTHER" id="PTHR43072">
    <property type="entry name" value="N-ACETYLTRANSFERASE"/>
    <property type="match status" value="1"/>
</dbReference>
<keyword evidence="7 9" id="KW-0012">Acyltransferase</keyword>
<evidence type="ECO:0000256" key="2">
    <source>
        <dbReference type="ARBA" id="ARBA00004978"/>
    </source>
</evidence>
<keyword evidence="12" id="KW-1185">Reference proteome</keyword>
<evidence type="ECO:0000256" key="7">
    <source>
        <dbReference type="ARBA" id="ARBA00023315"/>
    </source>
</evidence>
<keyword evidence="6 9" id="KW-0808">Transferase</keyword>
<evidence type="ECO:0000256" key="1">
    <source>
        <dbReference type="ARBA" id="ARBA00003741"/>
    </source>
</evidence>
<organism evidence="11 12">
    <name type="scientific">Allokutzneria multivorans</name>
    <dbReference type="NCBI Taxonomy" id="1142134"/>
    <lineage>
        <taxon>Bacteria</taxon>
        <taxon>Bacillati</taxon>
        <taxon>Actinomycetota</taxon>
        <taxon>Actinomycetes</taxon>
        <taxon>Pseudonocardiales</taxon>
        <taxon>Pseudonocardiaceae</taxon>
        <taxon>Allokutzneria</taxon>
    </lineage>
</organism>
<dbReference type="Proteomes" id="UP001501747">
    <property type="component" value="Unassembled WGS sequence"/>
</dbReference>
<evidence type="ECO:0000256" key="6">
    <source>
        <dbReference type="ARBA" id="ARBA00022679"/>
    </source>
</evidence>
<dbReference type="EMBL" id="BAABAL010000005">
    <property type="protein sequence ID" value="GAA3994163.1"/>
    <property type="molecule type" value="Genomic_DNA"/>
</dbReference>
<dbReference type="NCBIfam" id="TIGR02406">
    <property type="entry name" value="ectoine_EctA"/>
    <property type="match status" value="1"/>
</dbReference>
<dbReference type="EC" id="2.3.1.178" evidence="4 9"/>
<dbReference type="InterPro" id="IPR000182">
    <property type="entry name" value="GNAT_dom"/>
</dbReference>
<evidence type="ECO:0000313" key="12">
    <source>
        <dbReference type="Proteomes" id="UP001501747"/>
    </source>
</evidence>
<name>A0ABP7R8N9_9PSEU</name>
<protein>
    <recommendedName>
        <fullName evidence="5 9">L-2,4-diaminobutyric acid acetyltransferase</fullName>
        <shortName evidence="9">DABA acetyltransferase</shortName>
        <ecNumber evidence="4 9">2.3.1.178</ecNumber>
    </recommendedName>
</protein>
<evidence type="ECO:0000256" key="8">
    <source>
        <dbReference type="ARBA" id="ARBA00048924"/>
    </source>
</evidence>
<dbReference type="InterPro" id="IPR016181">
    <property type="entry name" value="Acyl_CoA_acyltransferase"/>
</dbReference>
<comment type="catalytic activity">
    <reaction evidence="8 9">
        <text>L-2,4-diaminobutanoate + acetyl-CoA = (2S)-4-acetamido-2-aminobutanoate + CoA + H(+)</text>
        <dbReference type="Rhea" id="RHEA:16901"/>
        <dbReference type="ChEBI" id="CHEBI:15378"/>
        <dbReference type="ChEBI" id="CHEBI:57287"/>
        <dbReference type="ChEBI" id="CHEBI:57288"/>
        <dbReference type="ChEBI" id="CHEBI:58761"/>
        <dbReference type="ChEBI" id="CHEBI:58929"/>
        <dbReference type="EC" id="2.3.1.178"/>
    </reaction>
</comment>
<reference evidence="12" key="1">
    <citation type="journal article" date="2019" name="Int. J. Syst. Evol. Microbiol.">
        <title>The Global Catalogue of Microorganisms (GCM) 10K type strain sequencing project: providing services to taxonomists for standard genome sequencing and annotation.</title>
        <authorList>
            <consortium name="The Broad Institute Genomics Platform"/>
            <consortium name="The Broad Institute Genome Sequencing Center for Infectious Disease"/>
            <person name="Wu L."/>
            <person name="Ma J."/>
        </authorList>
    </citation>
    <scope>NUCLEOTIDE SEQUENCE [LARGE SCALE GENOMIC DNA]</scope>
    <source>
        <strain evidence="12">JCM 17342</strain>
    </source>
</reference>
<dbReference type="Pfam" id="PF00583">
    <property type="entry name" value="Acetyltransf_1"/>
    <property type="match status" value="1"/>
</dbReference>
<dbReference type="SUPFAM" id="SSF55729">
    <property type="entry name" value="Acyl-CoA N-acyltransferases (Nat)"/>
    <property type="match status" value="1"/>
</dbReference>
<evidence type="ECO:0000313" key="11">
    <source>
        <dbReference type="EMBL" id="GAA3994163.1"/>
    </source>
</evidence>
<evidence type="ECO:0000256" key="9">
    <source>
        <dbReference type="RuleBase" id="RU365045"/>
    </source>
</evidence>
<evidence type="ECO:0000256" key="5">
    <source>
        <dbReference type="ARBA" id="ARBA00017935"/>
    </source>
</evidence>
<dbReference type="PROSITE" id="PS51186">
    <property type="entry name" value="GNAT"/>
    <property type="match status" value="1"/>
</dbReference>
<comment type="caution">
    <text evidence="11">The sequence shown here is derived from an EMBL/GenBank/DDBJ whole genome shotgun (WGS) entry which is preliminary data.</text>
</comment>
<dbReference type="PANTHER" id="PTHR43072:SF60">
    <property type="entry name" value="L-2,4-DIAMINOBUTYRIC ACID ACETYLTRANSFERASE"/>
    <property type="match status" value="1"/>
</dbReference>
<dbReference type="CDD" id="cd04301">
    <property type="entry name" value="NAT_SF"/>
    <property type="match status" value="1"/>
</dbReference>
<comment type="similarity">
    <text evidence="3 9">Belongs to the acetyltransferase family. EctA subfamily.</text>
</comment>
<accession>A0ABP7R8N9</accession>
<dbReference type="Gene3D" id="3.40.630.30">
    <property type="match status" value="1"/>
</dbReference>
<proteinExistence type="inferred from homology"/>
<comment type="function">
    <text evidence="1 9">Catalyzes the acetylation of L-2,4-diaminobutyrate (DABA) to gamma-N-acetyl-alpha,gamma-diaminobutyric acid (ADABA) with acetyl coenzyme A.</text>
</comment>
<evidence type="ECO:0000256" key="3">
    <source>
        <dbReference type="ARBA" id="ARBA00010712"/>
    </source>
</evidence>
<gene>
    <name evidence="9 11" type="primary">ectA</name>
    <name evidence="11" type="ORF">GCM10022247_12190</name>
</gene>
<evidence type="ECO:0000259" key="10">
    <source>
        <dbReference type="PROSITE" id="PS51186"/>
    </source>
</evidence>
<feature type="domain" description="N-acetyltransferase" evidence="10">
    <location>
        <begin position="29"/>
        <end position="181"/>
    </location>
</feature>
<dbReference type="InterPro" id="IPR012772">
    <property type="entry name" value="Ectoine_EctA"/>
</dbReference>